<evidence type="ECO:0000256" key="3">
    <source>
        <dbReference type="ARBA" id="ARBA00023098"/>
    </source>
</evidence>
<dbReference type="RefSeq" id="WP_332920644.1">
    <property type="nucleotide sequence ID" value="NZ_AP025292.1"/>
</dbReference>
<organism evidence="6 7">
    <name type="scientific">Persicobacter psychrovividus</name>
    <dbReference type="NCBI Taxonomy" id="387638"/>
    <lineage>
        <taxon>Bacteria</taxon>
        <taxon>Pseudomonadati</taxon>
        <taxon>Bacteroidota</taxon>
        <taxon>Cytophagia</taxon>
        <taxon>Cytophagales</taxon>
        <taxon>Persicobacteraceae</taxon>
        <taxon>Persicobacter</taxon>
    </lineage>
</organism>
<dbReference type="SUPFAM" id="SSF52151">
    <property type="entry name" value="FabD/lysophospholipase-like"/>
    <property type="match status" value="1"/>
</dbReference>
<sequence length="252" mass="27721">MKNYSSIGGVFSGGGVRGVAHLGVIKALQARGINFDIVAGTSSGALVACFYAAGVSPDDTLEIFKTLTVRKLLKPAWNRRGLLDLHQLTPLFDQYLPVRTFEALEKPLTICAINMTDGQVKYFQSGDLYAPLMASCALPGIFAPIIIDGKQYVDGGMLNNLPVEAILGRADFIVGSHCNVVKKGDELLTIKKNIERCLLMAVGANVKNSQKWCNWFIEPPLLCDFQALEMKRLDQIFQIGYEYASRYLDSHL</sequence>
<dbReference type="PROSITE" id="PS51635">
    <property type="entry name" value="PNPLA"/>
    <property type="match status" value="1"/>
</dbReference>
<keyword evidence="1 4" id="KW-0378">Hydrolase</keyword>
<dbReference type="EMBL" id="AP025292">
    <property type="protein sequence ID" value="BDC99006.1"/>
    <property type="molecule type" value="Genomic_DNA"/>
</dbReference>
<feature type="short sequence motif" description="GXGXXG" evidence="4">
    <location>
        <begin position="13"/>
        <end position="18"/>
    </location>
</feature>
<accession>A0ABN6LCH9</accession>
<dbReference type="InterPro" id="IPR002641">
    <property type="entry name" value="PNPLA_dom"/>
</dbReference>
<keyword evidence="2 4" id="KW-0442">Lipid degradation</keyword>
<feature type="short sequence motif" description="GXSXG" evidence="4">
    <location>
        <begin position="40"/>
        <end position="44"/>
    </location>
</feature>
<evidence type="ECO:0000313" key="6">
    <source>
        <dbReference type="EMBL" id="BDC99006.1"/>
    </source>
</evidence>
<dbReference type="Gene3D" id="3.40.1090.10">
    <property type="entry name" value="Cytosolic phospholipase A2 catalytic domain"/>
    <property type="match status" value="1"/>
</dbReference>
<dbReference type="PANTHER" id="PTHR14226:SF78">
    <property type="entry name" value="SLR0060 PROTEIN"/>
    <property type="match status" value="1"/>
</dbReference>
<dbReference type="Proteomes" id="UP001354989">
    <property type="component" value="Chromosome"/>
</dbReference>
<proteinExistence type="predicted"/>
<keyword evidence="3 4" id="KW-0443">Lipid metabolism</keyword>
<name>A0ABN6LCH9_9BACT</name>
<evidence type="ECO:0000256" key="4">
    <source>
        <dbReference type="PROSITE-ProRule" id="PRU01161"/>
    </source>
</evidence>
<dbReference type="InterPro" id="IPR050301">
    <property type="entry name" value="NTE"/>
</dbReference>
<feature type="short sequence motif" description="DGA/G" evidence="4">
    <location>
        <begin position="154"/>
        <end position="156"/>
    </location>
</feature>
<dbReference type="Pfam" id="PF01734">
    <property type="entry name" value="Patatin"/>
    <property type="match status" value="1"/>
</dbReference>
<dbReference type="PANTHER" id="PTHR14226">
    <property type="entry name" value="NEUROPATHY TARGET ESTERASE/SWISS CHEESE D.MELANOGASTER"/>
    <property type="match status" value="1"/>
</dbReference>
<feature type="active site" description="Nucleophile" evidence="4">
    <location>
        <position position="42"/>
    </location>
</feature>
<feature type="active site" description="Proton acceptor" evidence="4">
    <location>
        <position position="154"/>
    </location>
</feature>
<protein>
    <recommendedName>
        <fullName evidence="5">PNPLA domain-containing protein</fullName>
    </recommendedName>
</protein>
<evidence type="ECO:0000256" key="2">
    <source>
        <dbReference type="ARBA" id="ARBA00022963"/>
    </source>
</evidence>
<evidence type="ECO:0000256" key="1">
    <source>
        <dbReference type="ARBA" id="ARBA00022801"/>
    </source>
</evidence>
<dbReference type="CDD" id="cd07205">
    <property type="entry name" value="Pat_PNPLA6_PNPLA7_NTE1_like"/>
    <property type="match status" value="1"/>
</dbReference>
<evidence type="ECO:0000259" key="5">
    <source>
        <dbReference type="PROSITE" id="PS51635"/>
    </source>
</evidence>
<evidence type="ECO:0000313" key="7">
    <source>
        <dbReference type="Proteomes" id="UP001354989"/>
    </source>
</evidence>
<dbReference type="InterPro" id="IPR016035">
    <property type="entry name" value="Acyl_Trfase/lysoPLipase"/>
</dbReference>
<reference evidence="6 7" key="1">
    <citation type="submission" date="2021-12" db="EMBL/GenBank/DDBJ databases">
        <title>Genome sequencing of bacteria with rrn-lacking chromosome and rrn-plasmid.</title>
        <authorList>
            <person name="Anda M."/>
            <person name="Iwasaki W."/>
        </authorList>
    </citation>
    <scope>NUCLEOTIDE SEQUENCE [LARGE SCALE GENOMIC DNA]</scope>
    <source>
        <strain evidence="6 7">NBRC 101262</strain>
    </source>
</reference>
<feature type="domain" description="PNPLA" evidence="5">
    <location>
        <begin position="9"/>
        <end position="167"/>
    </location>
</feature>
<keyword evidence="7" id="KW-1185">Reference proteome</keyword>
<gene>
    <name evidence="6" type="ORF">PEPS_12870</name>
</gene>